<dbReference type="AlphaFoldDB" id="A0A934UNL7"/>
<sequence length="306" mass="35168">MRTLKRIFGTLLVLLIFAAAVIAVFYFHFNKETKELSFNIRKGTPGSYVELSHGVTHYELDGQDTGKVVVLLHGFSVPYYIWNGTFEHLVDAGFRVLRYDEYGRGYSDRPDIVYNNDAYLDQLKELIAKLDLTAPVSLVGVSFGGAVATDFTNKYPDMVDKVILIDPVYDFTKPAMPELATEFKETFTADDRAKSQLEDFKYPERHPDWVDEYLDQMQYKGFRHAIVSTQYHYKFNARQAYAELNSKNKKVMLAWGREDTTVPFTYSDSVRSVLKTEFLPVDDAKHLPYMAQPEIVNPALVTFLKK</sequence>
<dbReference type="Proteomes" id="UP000613193">
    <property type="component" value="Unassembled WGS sequence"/>
</dbReference>
<dbReference type="PANTHER" id="PTHR43798">
    <property type="entry name" value="MONOACYLGLYCEROL LIPASE"/>
    <property type="match status" value="1"/>
</dbReference>
<dbReference type="SUPFAM" id="SSF53474">
    <property type="entry name" value="alpha/beta-Hydrolases"/>
    <property type="match status" value="1"/>
</dbReference>
<feature type="domain" description="AB hydrolase-1" evidence="1">
    <location>
        <begin position="68"/>
        <end position="290"/>
    </location>
</feature>
<evidence type="ECO:0000259" key="1">
    <source>
        <dbReference type="Pfam" id="PF00561"/>
    </source>
</evidence>
<dbReference type="Gene3D" id="3.40.50.1820">
    <property type="entry name" value="alpha/beta hydrolase"/>
    <property type="match status" value="1"/>
</dbReference>
<keyword evidence="3" id="KW-1185">Reference proteome</keyword>
<dbReference type="RefSeq" id="WP_200067463.1">
    <property type="nucleotide sequence ID" value="NZ_JAEHFW010000003.1"/>
</dbReference>
<dbReference type="InterPro" id="IPR000073">
    <property type="entry name" value="AB_hydrolase_1"/>
</dbReference>
<proteinExistence type="predicted"/>
<accession>A0A934UNL7</accession>
<evidence type="ECO:0000313" key="3">
    <source>
        <dbReference type="Proteomes" id="UP000613193"/>
    </source>
</evidence>
<evidence type="ECO:0000313" key="2">
    <source>
        <dbReference type="EMBL" id="MBK0380933.1"/>
    </source>
</evidence>
<gene>
    <name evidence="2" type="ORF">I5M19_16530</name>
</gene>
<organism evidence="2 3">
    <name type="scientific">Mucilaginibacter segetis</name>
    <dbReference type="NCBI Taxonomy" id="2793071"/>
    <lineage>
        <taxon>Bacteria</taxon>
        <taxon>Pseudomonadati</taxon>
        <taxon>Bacteroidota</taxon>
        <taxon>Sphingobacteriia</taxon>
        <taxon>Sphingobacteriales</taxon>
        <taxon>Sphingobacteriaceae</taxon>
        <taxon>Mucilaginibacter</taxon>
    </lineage>
</organism>
<name>A0A934UNL7_9SPHI</name>
<dbReference type="EMBL" id="JAEHFW010000003">
    <property type="protein sequence ID" value="MBK0380933.1"/>
    <property type="molecule type" value="Genomic_DNA"/>
</dbReference>
<dbReference type="GO" id="GO:0016787">
    <property type="term" value="F:hydrolase activity"/>
    <property type="evidence" value="ECO:0007669"/>
    <property type="project" value="UniProtKB-KW"/>
</dbReference>
<dbReference type="InterPro" id="IPR029058">
    <property type="entry name" value="AB_hydrolase_fold"/>
</dbReference>
<reference evidence="2" key="1">
    <citation type="submission" date="2020-12" db="EMBL/GenBank/DDBJ databases">
        <title>Bacterial novel species Mucilaginibacter sp. SD-g isolated from soil.</title>
        <authorList>
            <person name="Jung H.-Y."/>
        </authorList>
    </citation>
    <scope>NUCLEOTIDE SEQUENCE</scope>
    <source>
        <strain evidence="2">SD-g</strain>
    </source>
</reference>
<keyword evidence="2" id="KW-0378">Hydrolase</keyword>
<dbReference type="Pfam" id="PF00561">
    <property type="entry name" value="Abhydrolase_1"/>
    <property type="match status" value="1"/>
</dbReference>
<dbReference type="PRINTS" id="PR00111">
    <property type="entry name" value="ABHYDROLASE"/>
</dbReference>
<protein>
    <submittedName>
        <fullName evidence="2">Alpha/beta hydrolase</fullName>
    </submittedName>
</protein>
<dbReference type="InterPro" id="IPR050266">
    <property type="entry name" value="AB_hydrolase_sf"/>
</dbReference>
<comment type="caution">
    <text evidence="2">The sequence shown here is derived from an EMBL/GenBank/DDBJ whole genome shotgun (WGS) entry which is preliminary data.</text>
</comment>